<feature type="compositionally biased region" description="Basic and acidic residues" evidence="1">
    <location>
        <begin position="231"/>
        <end position="242"/>
    </location>
</feature>
<reference evidence="3" key="1">
    <citation type="submission" date="2022-11" db="UniProtKB">
        <authorList>
            <consortium name="WormBaseParasite"/>
        </authorList>
    </citation>
    <scope>IDENTIFICATION</scope>
</reference>
<accession>A0A915NVS9</accession>
<name>A0A915NVS9_9BILA</name>
<keyword evidence="2" id="KW-1185">Reference proteome</keyword>
<evidence type="ECO:0000313" key="3">
    <source>
        <dbReference type="WBParaSite" id="scf7180000421334.g6690"/>
    </source>
</evidence>
<sequence>MANSQATYTVFESDCPMLSDLELSESSLLRLDEEDDDDDRTAIFGWILNENGYPRTFRPDESVILDGPSLGMDLPVITSPEPEDDEDMAETPMAEAKNFTNGLINLKSENRQNRSHLKLEGLEQGNKEENKLSNNKVMADGKMVVDNACYLRTTNVSNSHNNNANPHLEEKTSIFQTIPMATQNHSAAARSKPKVPSKSQMVMEQLKASMEAEKLRAKKEIRSKLVTTPNKGEEKRGDDVGKSKSTTNVTTTRGDAITPSRSAETNASTPTSTLGRRKELAKYPSSDNRMPRTFQ</sequence>
<protein>
    <submittedName>
        <fullName evidence="3">Uncharacterized protein</fullName>
    </submittedName>
</protein>
<dbReference type="WBParaSite" id="scf7180000421334.g6690">
    <property type="protein sequence ID" value="scf7180000421334.g6690"/>
    <property type="gene ID" value="scf7180000421334.g6690"/>
</dbReference>
<organism evidence="2 3">
    <name type="scientific">Meloidogyne floridensis</name>
    <dbReference type="NCBI Taxonomy" id="298350"/>
    <lineage>
        <taxon>Eukaryota</taxon>
        <taxon>Metazoa</taxon>
        <taxon>Ecdysozoa</taxon>
        <taxon>Nematoda</taxon>
        <taxon>Chromadorea</taxon>
        <taxon>Rhabditida</taxon>
        <taxon>Tylenchina</taxon>
        <taxon>Tylenchomorpha</taxon>
        <taxon>Tylenchoidea</taxon>
        <taxon>Meloidogynidae</taxon>
        <taxon>Meloidogyninae</taxon>
        <taxon>Meloidogyne</taxon>
    </lineage>
</organism>
<feature type="compositionally biased region" description="Polar residues" evidence="1">
    <location>
        <begin position="243"/>
        <end position="274"/>
    </location>
</feature>
<feature type="region of interest" description="Disordered" evidence="1">
    <location>
        <begin position="217"/>
        <end position="295"/>
    </location>
</feature>
<dbReference type="AlphaFoldDB" id="A0A915NVS9"/>
<proteinExistence type="predicted"/>
<dbReference type="Proteomes" id="UP000887560">
    <property type="component" value="Unplaced"/>
</dbReference>
<evidence type="ECO:0000313" key="2">
    <source>
        <dbReference type="Proteomes" id="UP000887560"/>
    </source>
</evidence>
<evidence type="ECO:0000256" key="1">
    <source>
        <dbReference type="SAM" id="MobiDB-lite"/>
    </source>
</evidence>